<dbReference type="GO" id="GO:0003677">
    <property type="term" value="F:DNA binding"/>
    <property type="evidence" value="ECO:0007669"/>
    <property type="project" value="UniProtKB-KW"/>
</dbReference>
<dbReference type="InterPro" id="IPR036388">
    <property type="entry name" value="WH-like_DNA-bd_sf"/>
</dbReference>
<dbReference type="InterPro" id="IPR011711">
    <property type="entry name" value="GntR_C"/>
</dbReference>
<dbReference type="InterPro" id="IPR008920">
    <property type="entry name" value="TF_FadR/GntR_C"/>
</dbReference>
<proteinExistence type="predicted"/>
<dbReference type="PROSITE" id="PS50949">
    <property type="entry name" value="HTH_GNTR"/>
    <property type="match status" value="1"/>
</dbReference>
<comment type="caution">
    <text evidence="5">The sequence shown here is derived from an EMBL/GenBank/DDBJ whole genome shotgun (WGS) entry which is preliminary data.</text>
</comment>
<dbReference type="SMART" id="SM00345">
    <property type="entry name" value="HTH_GNTR"/>
    <property type="match status" value="1"/>
</dbReference>
<evidence type="ECO:0000256" key="2">
    <source>
        <dbReference type="ARBA" id="ARBA00023125"/>
    </source>
</evidence>
<dbReference type="Pfam" id="PF00392">
    <property type="entry name" value="GntR"/>
    <property type="match status" value="1"/>
</dbReference>
<evidence type="ECO:0000259" key="4">
    <source>
        <dbReference type="PROSITE" id="PS50949"/>
    </source>
</evidence>
<keyword evidence="6" id="KW-1185">Reference proteome</keyword>
<dbReference type="PANTHER" id="PTHR43537">
    <property type="entry name" value="TRANSCRIPTIONAL REGULATOR, GNTR FAMILY"/>
    <property type="match status" value="1"/>
</dbReference>
<dbReference type="RefSeq" id="WP_169298597.1">
    <property type="nucleotide sequence ID" value="NZ_JABBNI010000029.1"/>
</dbReference>
<evidence type="ECO:0000256" key="1">
    <source>
        <dbReference type="ARBA" id="ARBA00023015"/>
    </source>
</evidence>
<dbReference type="Gene3D" id="1.10.10.10">
    <property type="entry name" value="Winged helix-like DNA-binding domain superfamily/Winged helix DNA-binding domain"/>
    <property type="match status" value="1"/>
</dbReference>
<evidence type="ECO:0000256" key="3">
    <source>
        <dbReference type="ARBA" id="ARBA00023163"/>
    </source>
</evidence>
<dbReference type="SUPFAM" id="SSF46785">
    <property type="entry name" value="Winged helix' DNA-binding domain"/>
    <property type="match status" value="1"/>
</dbReference>
<accession>A0A7Y0EKB4</accession>
<reference evidence="5 6" key="2">
    <citation type="submission" date="2020-06" db="EMBL/GenBank/DDBJ databases">
        <title>Complete Genome Sequence of Clostridium muelleri sp. nov. P21T, an Acid-Alcohol Producing Acetogen Isolated from Old Hay.</title>
        <authorList>
            <person name="Duncan K.E."/>
            <person name="Tanner R.S."/>
        </authorList>
    </citation>
    <scope>NUCLEOTIDE SEQUENCE [LARGE SCALE GENOMIC DNA]</scope>
    <source>
        <strain evidence="5 6">P21</strain>
    </source>
</reference>
<dbReference type="SUPFAM" id="SSF48008">
    <property type="entry name" value="GntR ligand-binding domain-like"/>
    <property type="match status" value="1"/>
</dbReference>
<feature type="domain" description="HTH gntR-type" evidence="4">
    <location>
        <begin position="13"/>
        <end position="80"/>
    </location>
</feature>
<dbReference type="PANTHER" id="PTHR43537:SF24">
    <property type="entry name" value="GLUCONATE OPERON TRANSCRIPTIONAL REPRESSOR"/>
    <property type="match status" value="1"/>
</dbReference>
<dbReference type="AlphaFoldDB" id="A0A7Y0EKB4"/>
<dbReference type="InterPro" id="IPR000524">
    <property type="entry name" value="Tscrpt_reg_HTH_GntR"/>
</dbReference>
<evidence type="ECO:0000313" key="6">
    <source>
        <dbReference type="Proteomes" id="UP000537131"/>
    </source>
</evidence>
<keyword evidence="2" id="KW-0238">DNA-binding</keyword>
<dbReference type="GO" id="GO:0003700">
    <property type="term" value="F:DNA-binding transcription factor activity"/>
    <property type="evidence" value="ECO:0007669"/>
    <property type="project" value="InterPro"/>
</dbReference>
<keyword evidence="1" id="KW-0805">Transcription regulation</keyword>
<dbReference type="Proteomes" id="UP000537131">
    <property type="component" value="Unassembled WGS sequence"/>
</dbReference>
<dbReference type="Pfam" id="PF07729">
    <property type="entry name" value="FCD"/>
    <property type="match status" value="1"/>
</dbReference>
<sequence length="218" mass="25313">MPIPKDYLAPVTLSAKEKALKQIQEWIIDGTFAPGERINDTELSKVLGISRTPVREALQILKIQEFVEMKPGKETIVTQIQHEDILLILPPVSVLHALASEIAIDRIDNTFIKGLKEINEVIRRDIINKDFHSAIKHDADFHFKIVKAAENKYIENMVTMMQAHVRRFFFHESLTLSKQCVMEHEKIIEAFQNRDKDLVSKYTKLNWRSSIDEFYKDV</sequence>
<dbReference type="InterPro" id="IPR036390">
    <property type="entry name" value="WH_DNA-bd_sf"/>
</dbReference>
<dbReference type="CDD" id="cd07377">
    <property type="entry name" value="WHTH_GntR"/>
    <property type="match status" value="1"/>
</dbReference>
<keyword evidence="3" id="KW-0804">Transcription</keyword>
<dbReference type="EMBL" id="JABBNI010000029">
    <property type="protein sequence ID" value="NMM64000.1"/>
    <property type="molecule type" value="Genomic_DNA"/>
</dbReference>
<organism evidence="5 6">
    <name type="scientific">Clostridium muellerianum</name>
    <dbReference type="NCBI Taxonomy" id="2716538"/>
    <lineage>
        <taxon>Bacteria</taxon>
        <taxon>Bacillati</taxon>
        <taxon>Bacillota</taxon>
        <taxon>Clostridia</taxon>
        <taxon>Eubacteriales</taxon>
        <taxon>Clostridiaceae</taxon>
        <taxon>Clostridium</taxon>
    </lineage>
</organism>
<evidence type="ECO:0000313" key="5">
    <source>
        <dbReference type="EMBL" id="NMM64000.1"/>
    </source>
</evidence>
<dbReference type="Gene3D" id="1.20.120.530">
    <property type="entry name" value="GntR ligand-binding domain-like"/>
    <property type="match status" value="1"/>
</dbReference>
<reference evidence="5 6" key="1">
    <citation type="submission" date="2020-04" db="EMBL/GenBank/DDBJ databases">
        <authorList>
            <person name="Doyle D.A."/>
        </authorList>
    </citation>
    <scope>NUCLEOTIDE SEQUENCE [LARGE SCALE GENOMIC DNA]</scope>
    <source>
        <strain evidence="5 6">P21</strain>
    </source>
</reference>
<gene>
    <name evidence="5" type="ORF">HBE96_15220</name>
</gene>
<protein>
    <submittedName>
        <fullName evidence="5">GntR family transcriptional regulator</fullName>
    </submittedName>
</protein>
<name>A0A7Y0EKB4_9CLOT</name>